<keyword evidence="3 6" id="KW-0812">Transmembrane</keyword>
<dbReference type="STRING" id="240159.A0A4U5TU59"/>
<dbReference type="EMBL" id="ML142789">
    <property type="protein sequence ID" value="TKS65094.1"/>
    <property type="molecule type" value="Genomic_DNA"/>
</dbReference>
<dbReference type="FunFam" id="1.10.1450.10:FF:000002">
    <property type="entry name" value="Retinal outer segment membrane protein 1"/>
    <property type="match status" value="1"/>
</dbReference>
<feature type="transmembrane region" description="Helical" evidence="6">
    <location>
        <begin position="20"/>
        <end position="41"/>
    </location>
</feature>
<evidence type="ECO:0000256" key="5">
    <source>
        <dbReference type="ARBA" id="ARBA00023136"/>
    </source>
</evidence>
<evidence type="ECO:0000256" key="3">
    <source>
        <dbReference type="ARBA" id="ARBA00022692"/>
    </source>
</evidence>
<dbReference type="Proteomes" id="UP000298787">
    <property type="component" value="Unassembled WGS sequence"/>
</dbReference>
<dbReference type="InterPro" id="IPR008952">
    <property type="entry name" value="Tetraspanin_EC2_sf"/>
</dbReference>
<dbReference type="SUPFAM" id="SSF48652">
    <property type="entry name" value="Tetraspanin"/>
    <property type="match status" value="1"/>
</dbReference>
<evidence type="ECO:0000256" key="6">
    <source>
        <dbReference type="SAM" id="Phobius"/>
    </source>
</evidence>
<evidence type="ECO:0000256" key="2">
    <source>
        <dbReference type="ARBA" id="ARBA00010674"/>
    </source>
</evidence>
<evidence type="ECO:0000313" key="7">
    <source>
        <dbReference type="EMBL" id="TKS65094.1"/>
    </source>
</evidence>
<sequence>MAVGKVTFTKAEREKLAKVLWLLNWISVLTGATLFGLGLFLKVEIQKWQEVMSDQAILALMCYSIRSQLEESLFLGLRSTMRYYKDTDTPGRCYLKKTLDLLQIQFQCCGNTGYQDWLHVQWISNRYLDMTSSTVVDRLRSNVEGKYLMDGVPFSCCSTLSPRPCIQQQVSDSSAHFKYDEQSQQQNLWRRGCRQALMDHYTDIMQSIGLTVLLIWLFELLVLTGVRYLQTAMENVLRLGDPDSESDGWILENSLAETARSNFNIIKNLGKCYQVEDDPNINVPTVTAEQEVPSQQVQIPCDQPRS</sequence>
<dbReference type="InterPro" id="IPR018499">
    <property type="entry name" value="Tetraspanin/Peripherin"/>
</dbReference>
<gene>
    <name evidence="7" type="ORF">D9C73_027625</name>
</gene>
<accession>A0A4U5TU59</accession>
<dbReference type="Pfam" id="PF00335">
    <property type="entry name" value="Tetraspanin"/>
    <property type="match status" value="1"/>
</dbReference>
<comment type="subcellular location">
    <subcellularLocation>
        <location evidence="1">Membrane</location>
        <topology evidence="1">Multi-pass membrane protein</topology>
    </subcellularLocation>
</comment>
<dbReference type="Gene3D" id="1.10.1450.10">
    <property type="entry name" value="Tetraspanin"/>
    <property type="match status" value="1"/>
</dbReference>
<keyword evidence="5 6" id="KW-0472">Membrane</keyword>
<dbReference type="AlphaFoldDB" id="A0A4U5TU59"/>
<organism evidence="7 8">
    <name type="scientific">Collichthys lucidus</name>
    <name type="common">Big head croaker</name>
    <name type="synonym">Sciaena lucida</name>
    <dbReference type="NCBI Taxonomy" id="240159"/>
    <lineage>
        <taxon>Eukaryota</taxon>
        <taxon>Metazoa</taxon>
        <taxon>Chordata</taxon>
        <taxon>Craniata</taxon>
        <taxon>Vertebrata</taxon>
        <taxon>Euteleostomi</taxon>
        <taxon>Actinopterygii</taxon>
        <taxon>Neopterygii</taxon>
        <taxon>Teleostei</taxon>
        <taxon>Neoteleostei</taxon>
        <taxon>Acanthomorphata</taxon>
        <taxon>Eupercaria</taxon>
        <taxon>Sciaenidae</taxon>
        <taxon>Collichthys</taxon>
    </lineage>
</organism>
<evidence type="ECO:0000256" key="1">
    <source>
        <dbReference type="ARBA" id="ARBA00004141"/>
    </source>
</evidence>
<feature type="transmembrane region" description="Helical" evidence="6">
    <location>
        <begin position="208"/>
        <end position="229"/>
    </location>
</feature>
<dbReference type="InterPro" id="IPR042026">
    <property type="entry name" value="Peripherin_LEL"/>
</dbReference>
<dbReference type="CDD" id="cd03162">
    <property type="entry name" value="peripherin_like_LEL"/>
    <property type="match status" value="1"/>
</dbReference>
<keyword evidence="4 6" id="KW-1133">Transmembrane helix</keyword>
<evidence type="ECO:0000256" key="4">
    <source>
        <dbReference type="ARBA" id="ARBA00022989"/>
    </source>
</evidence>
<reference evidence="7 8" key="1">
    <citation type="submission" date="2019-01" db="EMBL/GenBank/DDBJ databases">
        <title>Genome Assembly of Collichthys lucidus.</title>
        <authorList>
            <person name="Cai M."/>
            <person name="Xiao S."/>
        </authorList>
    </citation>
    <scope>NUCLEOTIDE SEQUENCE [LARGE SCALE GENOMIC DNA]</scope>
    <source>
        <strain evidence="7">JT15FE1705JMU</strain>
        <tissue evidence="7">Muscle</tissue>
    </source>
</reference>
<keyword evidence="8" id="KW-1185">Reference proteome</keyword>
<proteinExistence type="inferred from homology"/>
<dbReference type="GO" id="GO:0016020">
    <property type="term" value="C:membrane"/>
    <property type="evidence" value="ECO:0007669"/>
    <property type="project" value="UniProtKB-SubCell"/>
</dbReference>
<comment type="similarity">
    <text evidence="2">Belongs to the PRPH2/ROM1 family.</text>
</comment>
<keyword evidence="7" id="KW-0675">Receptor</keyword>
<name>A0A4U5TU59_COLLU</name>
<evidence type="ECO:0000313" key="8">
    <source>
        <dbReference type="Proteomes" id="UP000298787"/>
    </source>
</evidence>
<protein>
    <submittedName>
        <fullName evidence="7">Photoreceptor outer segment membrane glycoprotein 2 CRDS2</fullName>
    </submittedName>
</protein>